<dbReference type="PANTHER" id="PTHR12772:SF0">
    <property type="entry name" value="DNA REPLICATION COMPLEX GINS PROTEIN PSF2"/>
    <property type="match status" value="1"/>
</dbReference>
<dbReference type="Gene3D" id="3.40.5.50">
    <property type="match status" value="1"/>
</dbReference>
<name>A0A9N8H671_9STRA</name>
<keyword evidence="4" id="KW-1185">Reference proteome</keyword>
<dbReference type="GO" id="GO:0000727">
    <property type="term" value="P:double-strand break repair via break-induced replication"/>
    <property type="evidence" value="ECO:0007669"/>
    <property type="project" value="TreeGrafter"/>
</dbReference>
<dbReference type="Pfam" id="PF25005">
    <property type="entry name" value="PSF2_N"/>
    <property type="match status" value="1"/>
</dbReference>
<dbReference type="SUPFAM" id="SSF158573">
    <property type="entry name" value="GINS helical bundle-like"/>
    <property type="match status" value="1"/>
</dbReference>
<accession>A0A9N8H671</accession>
<evidence type="ECO:0000256" key="1">
    <source>
        <dbReference type="SAM" id="MobiDB-lite"/>
    </source>
</evidence>
<gene>
    <name evidence="3" type="ORF">SEMRO_137_G064300.1</name>
</gene>
<dbReference type="PANTHER" id="PTHR12772">
    <property type="entry name" value="DNA REPLICATION COMPLEX GINS PROTEIN PSF2"/>
    <property type="match status" value="1"/>
</dbReference>
<dbReference type="AlphaFoldDB" id="A0A9N8H671"/>
<dbReference type="CDD" id="cd21694">
    <property type="entry name" value="GINS_B_Psf2"/>
    <property type="match status" value="1"/>
</dbReference>
<dbReference type="SUPFAM" id="SSF160059">
    <property type="entry name" value="PriA/YqbF domain"/>
    <property type="match status" value="1"/>
</dbReference>
<dbReference type="InterPro" id="IPR007257">
    <property type="entry name" value="GINS_Psf2"/>
</dbReference>
<dbReference type="Gene3D" id="1.20.58.1020">
    <property type="match status" value="1"/>
</dbReference>
<sequence>MSSRLGKQNAIELSSFRSAFLADDSLVTIIPDFDYSHDIPLMSGSAKVGPFRAGIPTEVPLWFALMLQQRSLCSLKVLDWLATENLTNVKQHETTQTTLAPTTSTTNTTTNDNDGATLPFYYAELGQRFVSAKSHSQAAQAPKASRLLLQDIAQVRLDKLRQQFQQLTRQQMANPNICVAVPGIASAELATLKPLITQALNDQRFLATSAASDAAAIKKKQPVEDSIESQSQEEPVPGSNNNNTLRSRIRRLRR</sequence>
<organism evidence="3 4">
    <name type="scientific">Seminavis robusta</name>
    <dbReference type="NCBI Taxonomy" id="568900"/>
    <lineage>
        <taxon>Eukaryota</taxon>
        <taxon>Sar</taxon>
        <taxon>Stramenopiles</taxon>
        <taxon>Ochrophyta</taxon>
        <taxon>Bacillariophyta</taxon>
        <taxon>Bacillariophyceae</taxon>
        <taxon>Bacillariophycidae</taxon>
        <taxon>Naviculales</taxon>
        <taxon>Naviculaceae</taxon>
        <taxon>Seminavis</taxon>
    </lineage>
</organism>
<proteinExistence type="predicted"/>
<dbReference type="EMBL" id="CAICTM010000136">
    <property type="protein sequence ID" value="CAB9502451.1"/>
    <property type="molecule type" value="Genomic_DNA"/>
</dbReference>
<dbReference type="InterPro" id="IPR036224">
    <property type="entry name" value="GINS_bundle-like_dom_sf"/>
</dbReference>
<dbReference type="GO" id="GO:0000811">
    <property type="term" value="C:GINS complex"/>
    <property type="evidence" value="ECO:0007669"/>
    <property type="project" value="TreeGrafter"/>
</dbReference>
<comment type="caution">
    <text evidence="3">The sequence shown here is derived from an EMBL/GenBank/DDBJ whole genome shotgun (WGS) entry which is preliminary data.</text>
</comment>
<evidence type="ECO:0000259" key="2">
    <source>
        <dbReference type="Pfam" id="PF25005"/>
    </source>
</evidence>
<dbReference type="OrthoDB" id="41876at2759"/>
<evidence type="ECO:0000313" key="3">
    <source>
        <dbReference type="EMBL" id="CAB9502451.1"/>
    </source>
</evidence>
<feature type="domain" description="DNA replication complex GINS protein PSF2 N-terminal" evidence="2">
    <location>
        <begin position="19"/>
        <end position="75"/>
    </location>
</feature>
<evidence type="ECO:0000313" key="4">
    <source>
        <dbReference type="Proteomes" id="UP001153069"/>
    </source>
</evidence>
<dbReference type="GO" id="GO:0006260">
    <property type="term" value="P:DNA replication"/>
    <property type="evidence" value="ECO:0007669"/>
    <property type="project" value="InterPro"/>
</dbReference>
<protein>
    <submittedName>
        <fullName evidence="3">GINS protein PSF2</fullName>
    </submittedName>
</protein>
<dbReference type="Proteomes" id="UP001153069">
    <property type="component" value="Unassembled WGS sequence"/>
</dbReference>
<reference evidence="3" key="1">
    <citation type="submission" date="2020-06" db="EMBL/GenBank/DDBJ databases">
        <authorList>
            <consortium name="Plant Systems Biology data submission"/>
        </authorList>
    </citation>
    <scope>NUCLEOTIDE SEQUENCE</scope>
    <source>
        <strain evidence="3">D6</strain>
    </source>
</reference>
<feature type="region of interest" description="Disordered" evidence="1">
    <location>
        <begin position="217"/>
        <end position="254"/>
    </location>
</feature>
<dbReference type="InterPro" id="IPR056784">
    <property type="entry name" value="PSF2_N"/>
</dbReference>